<evidence type="ECO:0000313" key="2">
    <source>
        <dbReference type="Proteomes" id="UP000282515"/>
    </source>
</evidence>
<keyword evidence="1" id="KW-0238">DNA-binding</keyword>
<organism evidence="1 2">
    <name type="scientific">Aeromicrobium phragmitis</name>
    <dbReference type="NCBI Taxonomy" id="2478914"/>
    <lineage>
        <taxon>Bacteria</taxon>
        <taxon>Bacillati</taxon>
        <taxon>Actinomycetota</taxon>
        <taxon>Actinomycetes</taxon>
        <taxon>Propionibacteriales</taxon>
        <taxon>Nocardioidaceae</taxon>
        <taxon>Aeromicrobium</taxon>
    </lineage>
</organism>
<sequence length="385" mass="42436">MRKDEVRALLCRSRTGRRTVGCMLTEHDLARWRLRSQFLVTPHAPAAVDVVRGLLAVQAENVAQSGWAVAARTATPTPDDLRHLLDEGRVIRTHVLRPTWHYVAAEDIGWLLDLTAPRLRTLVLRQLHRDHGLTTSDLDRMGSVVVDALGREPHRTRDEVAAALRAGGIDTTGAVLMTFLALLEFDQLVCSGRPREGVHTYALFADRVPAAPRLDRAESLAALALRYFTGHGPATEKDLAYWATLPLGEVRTAIAEVRDQLGSFEHQGRTFWHARESECPSGSLKPQGHLLQVLDEMYRGYQDSRMVLDARGVVPAGRETALGMALVDGQLVARMKRTVGQRVVFDLEPYDGALSRAERDALDEAAARYGAFLGLEPVVTVATPG</sequence>
<protein>
    <submittedName>
        <fullName evidence="1">Winged helix DNA-binding domain-containing protein</fullName>
    </submittedName>
</protein>
<evidence type="ECO:0000313" key="1">
    <source>
        <dbReference type="EMBL" id="RLV55978.1"/>
    </source>
</evidence>
<dbReference type="GO" id="GO:0003677">
    <property type="term" value="F:DNA binding"/>
    <property type="evidence" value="ECO:0007669"/>
    <property type="project" value="UniProtKB-KW"/>
</dbReference>
<dbReference type="Proteomes" id="UP000282515">
    <property type="component" value="Unassembled WGS sequence"/>
</dbReference>
<gene>
    <name evidence="1" type="ORF">D9V41_08765</name>
</gene>
<dbReference type="PANTHER" id="PTHR38479">
    <property type="entry name" value="LMO0824 PROTEIN"/>
    <property type="match status" value="1"/>
</dbReference>
<dbReference type="PANTHER" id="PTHR38479:SF2">
    <property type="entry name" value="WINGED HELIX DNA-BINDING DOMAIN-CONTAINING PROTEIN"/>
    <property type="match status" value="1"/>
</dbReference>
<accession>A0A3L8PN95</accession>
<dbReference type="EMBL" id="RDBF01000005">
    <property type="protein sequence ID" value="RLV55978.1"/>
    <property type="molecule type" value="Genomic_DNA"/>
</dbReference>
<proteinExistence type="predicted"/>
<name>A0A3L8PN95_9ACTN</name>
<dbReference type="AlphaFoldDB" id="A0A3L8PN95"/>
<dbReference type="OrthoDB" id="9148135at2"/>
<dbReference type="InterPro" id="IPR009351">
    <property type="entry name" value="AlkZ-like"/>
</dbReference>
<dbReference type="Pfam" id="PF06224">
    <property type="entry name" value="AlkZ-like"/>
    <property type="match status" value="1"/>
</dbReference>
<reference evidence="1 2" key="1">
    <citation type="submission" date="2018-10" db="EMBL/GenBank/DDBJ databases">
        <title>Aeromicrobium sp. 9W16Y-2 whole genome shotgun sequence.</title>
        <authorList>
            <person name="Li F."/>
        </authorList>
    </citation>
    <scope>NUCLEOTIDE SEQUENCE [LARGE SCALE GENOMIC DNA]</scope>
    <source>
        <strain evidence="1 2">9W16Y-2</strain>
    </source>
</reference>
<comment type="caution">
    <text evidence="1">The sequence shown here is derived from an EMBL/GenBank/DDBJ whole genome shotgun (WGS) entry which is preliminary data.</text>
</comment>
<keyword evidence="2" id="KW-1185">Reference proteome</keyword>